<comment type="caution">
    <text evidence="2">The sequence shown here is derived from an EMBL/GenBank/DDBJ whole genome shotgun (WGS) entry which is preliminary data.</text>
</comment>
<feature type="transmembrane region" description="Helical" evidence="1">
    <location>
        <begin position="49"/>
        <end position="71"/>
    </location>
</feature>
<feature type="transmembrane region" description="Helical" evidence="1">
    <location>
        <begin position="83"/>
        <end position="104"/>
    </location>
</feature>
<keyword evidence="1" id="KW-0472">Membrane</keyword>
<accession>A0A6N8FEB4</accession>
<dbReference type="AlphaFoldDB" id="A0A6N8FEB4"/>
<evidence type="ECO:0000313" key="2">
    <source>
        <dbReference type="EMBL" id="MUK87870.1"/>
    </source>
</evidence>
<evidence type="ECO:0000256" key="1">
    <source>
        <dbReference type="SAM" id="Phobius"/>
    </source>
</evidence>
<protein>
    <recommendedName>
        <fullName evidence="4">DUF4149 domain-containing protein</fullName>
    </recommendedName>
</protein>
<dbReference type="RefSeq" id="WP_343042141.1">
    <property type="nucleotide sequence ID" value="NZ_WOCA01000003.1"/>
</dbReference>
<dbReference type="EMBL" id="WOCA01000003">
    <property type="protein sequence ID" value="MUK87870.1"/>
    <property type="molecule type" value="Genomic_DNA"/>
</dbReference>
<feature type="transmembrane region" description="Helical" evidence="1">
    <location>
        <begin position="139"/>
        <end position="157"/>
    </location>
</feature>
<sequence length="164" mass="19220">MKRDIRFSEKLLLAGFSFILLFMIVQDWVPLGSLNDVQAIAEDRSFNELFLVTLIGVVQILLLMTFVVIFIGKRYPIWIKLWLVIHQICIFAGVLIDWWIPYFFGYGAEQRVERYNQMFGDTHSFLPELNGIVPNTLHTMFHTTLLICIILTIYIMVTDSRKTR</sequence>
<dbReference type="Proteomes" id="UP000469125">
    <property type="component" value="Unassembled WGS sequence"/>
</dbReference>
<keyword evidence="3" id="KW-1185">Reference proteome</keyword>
<evidence type="ECO:0000313" key="3">
    <source>
        <dbReference type="Proteomes" id="UP000469125"/>
    </source>
</evidence>
<keyword evidence="1" id="KW-1133">Transmembrane helix</keyword>
<proteinExistence type="predicted"/>
<reference evidence="2 3" key="1">
    <citation type="submission" date="2019-11" db="EMBL/GenBank/DDBJ databases">
        <authorList>
            <person name="Li X."/>
        </authorList>
    </citation>
    <scope>NUCLEOTIDE SEQUENCE [LARGE SCALE GENOMIC DNA]</scope>
    <source>
        <strain evidence="2 3">L9</strain>
    </source>
</reference>
<name>A0A6N8FEB4_9BACI</name>
<keyword evidence="1" id="KW-0812">Transmembrane</keyword>
<organism evidence="2 3">
    <name type="scientific">Ornithinibacillus caprae</name>
    <dbReference type="NCBI Taxonomy" id="2678566"/>
    <lineage>
        <taxon>Bacteria</taxon>
        <taxon>Bacillati</taxon>
        <taxon>Bacillota</taxon>
        <taxon>Bacilli</taxon>
        <taxon>Bacillales</taxon>
        <taxon>Bacillaceae</taxon>
        <taxon>Ornithinibacillus</taxon>
    </lineage>
</organism>
<feature type="transmembrane region" description="Helical" evidence="1">
    <location>
        <begin position="12"/>
        <end position="29"/>
    </location>
</feature>
<evidence type="ECO:0008006" key="4">
    <source>
        <dbReference type="Google" id="ProtNLM"/>
    </source>
</evidence>
<gene>
    <name evidence="2" type="ORF">GMD78_05585</name>
</gene>